<dbReference type="RefSeq" id="WP_044907016.1">
    <property type="nucleotide sequence ID" value="NZ_JAQCQO010000026.1"/>
</dbReference>
<evidence type="ECO:0000313" key="1">
    <source>
        <dbReference type="EMBL" id="KGJ51970.1"/>
    </source>
</evidence>
<dbReference type="Proteomes" id="UP000030008">
    <property type="component" value="Unassembled WGS sequence"/>
</dbReference>
<organism evidence="1 2">
    <name type="scientific">Clostridium innocuum</name>
    <dbReference type="NCBI Taxonomy" id="1522"/>
    <lineage>
        <taxon>Bacteria</taxon>
        <taxon>Bacillati</taxon>
        <taxon>Bacillota</taxon>
        <taxon>Clostridia</taxon>
        <taxon>Eubacteriales</taxon>
        <taxon>Clostridiaceae</taxon>
        <taxon>Clostridium</taxon>
    </lineage>
</organism>
<accession>A0A099I2R6</accession>
<evidence type="ECO:0000313" key="2">
    <source>
        <dbReference type="Proteomes" id="UP000030008"/>
    </source>
</evidence>
<dbReference type="EMBL" id="JQIF01000090">
    <property type="protein sequence ID" value="KGJ51970.1"/>
    <property type="molecule type" value="Genomic_DNA"/>
</dbReference>
<gene>
    <name evidence="1" type="ORF">CIAN88_17375</name>
</gene>
<protein>
    <submittedName>
        <fullName evidence="1">Uncharacterized protein</fullName>
    </submittedName>
</protein>
<proteinExistence type="predicted"/>
<name>A0A099I2R6_CLOIN</name>
<comment type="caution">
    <text evidence="1">The sequence shown here is derived from an EMBL/GenBank/DDBJ whole genome shotgun (WGS) entry which is preliminary data.</text>
</comment>
<sequence length="169" mass="19470">MKSMFLIFYMLINSMGGYLFQQTAVETAYPDIARRCPDLTLHDTNDLVDGSGWISFLKGLDTVSLSTIRIKDARDSTQDFLISYDALGKSYTLTRQDDSEHAVTYSHLIRMDGQRIADMQLDDMCICFANNPAEYWYWYLCDDVNVKPQDIFREPNSTKAQLLFTVKKT</sequence>
<reference evidence="1 2" key="1">
    <citation type="submission" date="2014-08" db="EMBL/GenBank/DDBJ databases">
        <title>Clostridium innocuum, an unnegligible vancomycin-resistant pathogen causing extra-intestinal infections.</title>
        <authorList>
            <person name="Feng Y."/>
            <person name="Chiu C.-H."/>
        </authorList>
    </citation>
    <scope>NUCLEOTIDE SEQUENCE [LARGE SCALE GENOMIC DNA]</scope>
    <source>
        <strain evidence="1 2">AN88</strain>
    </source>
</reference>
<dbReference type="AlphaFoldDB" id="A0A099I2R6"/>